<reference evidence="1 2" key="1">
    <citation type="submission" date="2017-09" db="EMBL/GenBank/DDBJ databases">
        <title>Depth-based differentiation of microbial function through sediment-hosted aquifers and enrichment of novel symbionts in the deep terrestrial subsurface.</title>
        <authorList>
            <person name="Probst A.J."/>
            <person name="Ladd B."/>
            <person name="Jarett J.K."/>
            <person name="Geller-Mcgrath D.E."/>
            <person name="Sieber C.M."/>
            <person name="Emerson J.B."/>
            <person name="Anantharaman K."/>
            <person name="Thomas B.C."/>
            <person name="Malmstrom R."/>
            <person name="Stieglmeier M."/>
            <person name="Klingl A."/>
            <person name="Woyke T."/>
            <person name="Ryan C.M."/>
            <person name="Banfield J.F."/>
        </authorList>
    </citation>
    <scope>NUCLEOTIDE SEQUENCE [LARGE SCALE GENOMIC DNA]</scope>
    <source>
        <strain evidence="1">CG10_big_fil_rev_8_21_14_0_10_34_34</strain>
    </source>
</reference>
<comment type="caution">
    <text evidence="1">The sequence shown here is derived from an EMBL/GenBank/DDBJ whole genome shotgun (WGS) entry which is preliminary data.</text>
</comment>
<dbReference type="AlphaFoldDB" id="A0A2H0R133"/>
<sequence length="67" mass="7617">MKIEGVRTSFVIYRAKWNMILDFVVTNKFADANFSRPRLAVFAFASQNKNIAVPSTNTKKFQAVGIF</sequence>
<gene>
    <name evidence="1" type="ORF">COV33_00905</name>
</gene>
<protein>
    <submittedName>
        <fullName evidence="1">Uncharacterized protein</fullName>
    </submittedName>
</protein>
<evidence type="ECO:0000313" key="2">
    <source>
        <dbReference type="Proteomes" id="UP000230828"/>
    </source>
</evidence>
<evidence type="ECO:0000313" key="1">
    <source>
        <dbReference type="EMBL" id="PIR40238.1"/>
    </source>
</evidence>
<name>A0A2H0R133_9BACT</name>
<organism evidence="1 2">
    <name type="scientific">Candidatus Zambryskibacteria bacterium CG10_big_fil_rev_8_21_14_0_10_34_34</name>
    <dbReference type="NCBI Taxonomy" id="1975114"/>
    <lineage>
        <taxon>Bacteria</taxon>
        <taxon>Candidatus Zambryskiibacteriota</taxon>
    </lineage>
</organism>
<dbReference type="EMBL" id="PCXM01000016">
    <property type="protein sequence ID" value="PIR40238.1"/>
    <property type="molecule type" value="Genomic_DNA"/>
</dbReference>
<accession>A0A2H0R133</accession>
<proteinExistence type="predicted"/>
<dbReference type="Proteomes" id="UP000230828">
    <property type="component" value="Unassembled WGS sequence"/>
</dbReference>